<proteinExistence type="predicted"/>
<feature type="compositionally biased region" description="Basic and acidic residues" evidence="1">
    <location>
        <begin position="1"/>
        <end position="14"/>
    </location>
</feature>
<dbReference type="AlphaFoldDB" id="B8AGP2"/>
<sequence length="80" mass="7933">MAARSAAERLRDDGGTSVAGAGSAVMGSTRVDEVSMSLPEAGAGRSGRRKLEKASRVAASAVEAAASATARTVVGLTRCP</sequence>
<dbReference type="HOGENOM" id="CLU_2594061_0_0_1"/>
<accession>B8AGP2</accession>
<protein>
    <submittedName>
        <fullName evidence="2">Uncharacterized protein</fullName>
    </submittedName>
</protein>
<keyword evidence="3" id="KW-1185">Reference proteome</keyword>
<name>B8AGP2_ORYSI</name>
<reference evidence="2 3" key="1">
    <citation type="journal article" date="2005" name="PLoS Biol.">
        <title>The genomes of Oryza sativa: a history of duplications.</title>
        <authorList>
            <person name="Yu J."/>
            <person name="Wang J."/>
            <person name="Lin W."/>
            <person name="Li S."/>
            <person name="Li H."/>
            <person name="Zhou J."/>
            <person name="Ni P."/>
            <person name="Dong W."/>
            <person name="Hu S."/>
            <person name="Zeng C."/>
            <person name="Zhang J."/>
            <person name="Zhang Y."/>
            <person name="Li R."/>
            <person name="Xu Z."/>
            <person name="Li S."/>
            <person name="Li X."/>
            <person name="Zheng H."/>
            <person name="Cong L."/>
            <person name="Lin L."/>
            <person name="Yin J."/>
            <person name="Geng J."/>
            <person name="Li G."/>
            <person name="Shi J."/>
            <person name="Liu J."/>
            <person name="Lv H."/>
            <person name="Li J."/>
            <person name="Wang J."/>
            <person name="Deng Y."/>
            <person name="Ran L."/>
            <person name="Shi X."/>
            <person name="Wang X."/>
            <person name="Wu Q."/>
            <person name="Li C."/>
            <person name="Ren X."/>
            <person name="Wang J."/>
            <person name="Wang X."/>
            <person name="Li D."/>
            <person name="Liu D."/>
            <person name="Zhang X."/>
            <person name="Ji Z."/>
            <person name="Zhao W."/>
            <person name="Sun Y."/>
            <person name="Zhang Z."/>
            <person name="Bao J."/>
            <person name="Han Y."/>
            <person name="Dong L."/>
            <person name="Ji J."/>
            <person name="Chen P."/>
            <person name="Wu S."/>
            <person name="Liu J."/>
            <person name="Xiao Y."/>
            <person name="Bu D."/>
            <person name="Tan J."/>
            <person name="Yang L."/>
            <person name="Ye C."/>
            <person name="Zhang J."/>
            <person name="Xu J."/>
            <person name="Zhou Y."/>
            <person name="Yu Y."/>
            <person name="Zhang B."/>
            <person name="Zhuang S."/>
            <person name="Wei H."/>
            <person name="Liu B."/>
            <person name="Lei M."/>
            <person name="Yu H."/>
            <person name="Li Y."/>
            <person name="Xu H."/>
            <person name="Wei S."/>
            <person name="He X."/>
            <person name="Fang L."/>
            <person name="Zhang Z."/>
            <person name="Zhang Y."/>
            <person name="Huang X."/>
            <person name="Su Z."/>
            <person name="Tong W."/>
            <person name="Li J."/>
            <person name="Tong Z."/>
            <person name="Li S."/>
            <person name="Ye J."/>
            <person name="Wang L."/>
            <person name="Fang L."/>
            <person name="Lei T."/>
            <person name="Chen C."/>
            <person name="Chen H."/>
            <person name="Xu Z."/>
            <person name="Li H."/>
            <person name="Huang H."/>
            <person name="Zhang F."/>
            <person name="Xu H."/>
            <person name="Li N."/>
            <person name="Zhao C."/>
            <person name="Li S."/>
            <person name="Dong L."/>
            <person name="Huang Y."/>
            <person name="Li L."/>
            <person name="Xi Y."/>
            <person name="Qi Q."/>
            <person name="Li W."/>
            <person name="Zhang B."/>
            <person name="Hu W."/>
            <person name="Zhang Y."/>
            <person name="Tian X."/>
            <person name="Jiao Y."/>
            <person name="Liang X."/>
            <person name="Jin J."/>
            <person name="Gao L."/>
            <person name="Zheng W."/>
            <person name="Hao B."/>
            <person name="Liu S."/>
            <person name="Wang W."/>
            <person name="Yuan L."/>
            <person name="Cao M."/>
            <person name="McDermott J."/>
            <person name="Samudrala R."/>
            <person name="Wang J."/>
            <person name="Wong G.K."/>
            <person name="Yang H."/>
        </authorList>
    </citation>
    <scope>NUCLEOTIDE SEQUENCE [LARGE SCALE GENOMIC DNA]</scope>
    <source>
        <strain evidence="3">cv. 93-11</strain>
    </source>
</reference>
<evidence type="ECO:0000313" key="3">
    <source>
        <dbReference type="Proteomes" id="UP000007015"/>
    </source>
</evidence>
<evidence type="ECO:0000313" key="2">
    <source>
        <dbReference type="EMBL" id="EEC73068.1"/>
    </source>
</evidence>
<evidence type="ECO:0000256" key="1">
    <source>
        <dbReference type="SAM" id="MobiDB-lite"/>
    </source>
</evidence>
<dbReference type="Gramene" id="BGIOSGA008113-TA">
    <property type="protein sequence ID" value="BGIOSGA008113-PA"/>
    <property type="gene ID" value="BGIOSGA008113"/>
</dbReference>
<gene>
    <name evidence="2" type="ORF">OsI_07031</name>
</gene>
<feature type="compositionally biased region" description="Low complexity" evidence="1">
    <location>
        <begin position="15"/>
        <end position="29"/>
    </location>
</feature>
<dbReference type="EMBL" id="CM000127">
    <property type="protein sequence ID" value="EEC73068.1"/>
    <property type="molecule type" value="Genomic_DNA"/>
</dbReference>
<feature type="region of interest" description="Disordered" evidence="1">
    <location>
        <begin position="1"/>
        <end position="51"/>
    </location>
</feature>
<organism evidence="2 3">
    <name type="scientific">Oryza sativa subsp. indica</name>
    <name type="common">Rice</name>
    <dbReference type="NCBI Taxonomy" id="39946"/>
    <lineage>
        <taxon>Eukaryota</taxon>
        <taxon>Viridiplantae</taxon>
        <taxon>Streptophyta</taxon>
        <taxon>Embryophyta</taxon>
        <taxon>Tracheophyta</taxon>
        <taxon>Spermatophyta</taxon>
        <taxon>Magnoliopsida</taxon>
        <taxon>Liliopsida</taxon>
        <taxon>Poales</taxon>
        <taxon>Poaceae</taxon>
        <taxon>BOP clade</taxon>
        <taxon>Oryzoideae</taxon>
        <taxon>Oryzeae</taxon>
        <taxon>Oryzinae</taxon>
        <taxon>Oryza</taxon>
        <taxon>Oryza sativa</taxon>
    </lineage>
</organism>
<dbReference type="Proteomes" id="UP000007015">
    <property type="component" value="Chromosome 2"/>
</dbReference>